<dbReference type="STRING" id="867345.SAMN05421693_12812"/>
<dbReference type="InterPro" id="IPR011014">
    <property type="entry name" value="MscS_channel_TM-2"/>
</dbReference>
<dbReference type="Proteomes" id="UP000199496">
    <property type="component" value="Unassembled WGS sequence"/>
</dbReference>
<comment type="subcellular location">
    <subcellularLocation>
        <location evidence="6">Cell inner membrane</location>
        <topology evidence="6">Multi-pass membrane protein</topology>
    </subcellularLocation>
    <subcellularLocation>
        <location evidence="1">Membrane</location>
        <topology evidence="1">Multi-pass membrane protein</topology>
    </subcellularLocation>
</comment>
<dbReference type="RefSeq" id="WP_090208818.1">
    <property type="nucleotide sequence ID" value="NZ_FOFO01000028.1"/>
</dbReference>
<comment type="similarity">
    <text evidence="2 6">Belongs to the MscS (TC 1.A.23) family.</text>
</comment>
<dbReference type="InterPro" id="IPR045275">
    <property type="entry name" value="MscS_archaea/bacteria_type"/>
</dbReference>
<keyword evidence="6" id="KW-0406">Ion transport</keyword>
<dbReference type="InterPro" id="IPR010920">
    <property type="entry name" value="LSM_dom_sf"/>
</dbReference>
<dbReference type="Pfam" id="PF00924">
    <property type="entry name" value="MS_channel_2nd"/>
    <property type="match status" value="1"/>
</dbReference>
<feature type="domain" description="Mechanosensitive ion channel MscS" evidence="7">
    <location>
        <begin position="103"/>
        <end position="169"/>
    </location>
</feature>
<evidence type="ECO:0000256" key="5">
    <source>
        <dbReference type="ARBA" id="ARBA00023136"/>
    </source>
</evidence>
<keyword evidence="3 6" id="KW-0812">Transmembrane</keyword>
<dbReference type="SUPFAM" id="SSF50182">
    <property type="entry name" value="Sm-like ribonucleoproteins"/>
    <property type="match status" value="1"/>
</dbReference>
<comment type="subunit">
    <text evidence="6">Homoheptamer.</text>
</comment>
<evidence type="ECO:0000256" key="2">
    <source>
        <dbReference type="ARBA" id="ARBA00008017"/>
    </source>
</evidence>
<dbReference type="Gene3D" id="1.10.287.1260">
    <property type="match status" value="1"/>
</dbReference>
<evidence type="ECO:0000259" key="7">
    <source>
        <dbReference type="Pfam" id="PF00924"/>
    </source>
</evidence>
<dbReference type="Gene3D" id="2.30.30.60">
    <property type="match status" value="1"/>
</dbReference>
<comment type="function">
    <text evidence="6">Mechanosensitive channel that participates in the regulation of osmotic pressure changes within the cell, opening in response to stretch forces in the membrane lipid bilayer, without the need for other proteins. Contributes to normal resistance to hypoosmotic shock. Forms an ion channel of 1.0 nanosiemens conductance with a slight preference for anions.</text>
</comment>
<keyword evidence="9" id="KW-1185">Reference proteome</keyword>
<dbReference type="GO" id="GO:0008381">
    <property type="term" value="F:mechanosensitive monoatomic ion channel activity"/>
    <property type="evidence" value="ECO:0007669"/>
    <property type="project" value="InterPro"/>
</dbReference>
<evidence type="ECO:0000256" key="1">
    <source>
        <dbReference type="ARBA" id="ARBA00004141"/>
    </source>
</evidence>
<dbReference type="PANTHER" id="PTHR30221">
    <property type="entry name" value="SMALL-CONDUCTANCE MECHANOSENSITIVE CHANNEL"/>
    <property type="match status" value="1"/>
</dbReference>
<dbReference type="InterPro" id="IPR023408">
    <property type="entry name" value="MscS_beta-dom_sf"/>
</dbReference>
<gene>
    <name evidence="8" type="ORF">SAMN05421693_12812</name>
</gene>
<keyword evidence="6" id="KW-1003">Cell membrane</keyword>
<dbReference type="AlphaFoldDB" id="A0A1H9FNH6"/>
<proteinExistence type="inferred from homology"/>
<keyword evidence="4 6" id="KW-1133">Transmembrane helix</keyword>
<protein>
    <recommendedName>
        <fullName evidence="6">Small-conductance mechanosensitive channel</fullName>
    </recommendedName>
</protein>
<comment type="caution">
    <text evidence="6">Lacks conserved residue(s) required for the propagation of feature annotation.</text>
</comment>
<evidence type="ECO:0000313" key="8">
    <source>
        <dbReference type="EMBL" id="SEQ39540.1"/>
    </source>
</evidence>
<evidence type="ECO:0000313" key="9">
    <source>
        <dbReference type="Proteomes" id="UP000199496"/>
    </source>
</evidence>
<name>A0A1H9FNH6_9GAMM</name>
<keyword evidence="6" id="KW-0407">Ion channel</keyword>
<keyword evidence="5 6" id="KW-0472">Membrane</keyword>
<keyword evidence="6" id="KW-0813">Transport</keyword>
<feature type="transmembrane region" description="Helical" evidence="6">
    <location>
        <begin position="20"/>
        <end position="43"/>
    </location>
</feature>
<evidence type="ECO:0000256" key="4">
    <source>
        <dbReference type="ARBA" id="ARBA00022989"/>
    </source>
</evidence>
<keyword evidence="6" id="KW-0997">Cell inner membrane</keyword>
<organism evidence="8 9">
    <name type="scientific">Ectothiorhodospira magna</name>
    <dbReference type="NCBI Taxonomy" id="867345"/>
    <lineage>
        <taxon>Bacteria</taxon>
        <taxon>Pseudomonadati</taxon>
        <taxon>Pseudomonadota</taxon>
        <taxon>Gammaproteobacteria</taxon>
        <taxon>Chromatiales</taxon>
        <taxon>Ectothiorhodospiraceae</taxon>
        <taxon>Ectothiorhodospira</taxon>
    </lineage>
</organism>
<dbReference type="EMBL" id="FOFO01000028">
    <property type="protein sequence ID" value="SEQ39540.1"/>
    <property type="molecule type" value="Genomic_DNA"/>
</dbReference>
<sequence length="275" mass="29805">MDSSPELTRLLNTLDRTAMLELALILIAAVTLIIVSQRLLPWLANRLHGTLRHHALALVPVVRLTVILGALILALPVIIEPSLQNMVAILGAAGLAIGFALKDYASSLIAGVVSAFEQPYRPGDWIELDGHYGEVVHVGMRTVALVTADDDYVTVPHLKLWSSAVRNANNGSPTLQCTASFHVHPEHDATRARAALEDVAMTSPYLSFDNPVIVAVREETWGTKYIIRAYPVDPRQQFRFVTDLTVRGRAALTHIGARAPLPPAAAFSPASQPTP</sequence>
<dbReference type="InterPro" id="IPR006685">
    <property type="entry name" value="MscS_channel_2nd"/>
</dbReference>
<dbReference type="GO" id="GO:0005886">
    <property type="term" value="C:plasma membrane"/>
    <property type="evidence" value="ECO:0007669"/>
    <property type="project" value="UniProtKB-SubCell"/>
</dbReference>
<dbReference type="SUPFAM" id="SSF82861">
    <property type="entry name" value="Mechanosensitive channel protein MscS (YggB), transmembrane region"/>
    <property type="match status" value="1"/>
</dbReference>
<dbReference type="OrthoDB" id="9799209at2"/>
<dbReference type="PANTHER" id="PTHR30221:SF1">
    <property type="entry name" value="SMALL-CONDUCTANCE MECHANOSENSITIVE CHANNEL"/>
    <property type="match status" value="1"/>
</dbReference>
<evidence type="ECO:0000256" key="3">
    <source>
        <dbReference type="ARBA" id="ARBA00022692"/>
    </source>
</evidence>
<feature type="transmembrane region" description="Helical" evidence="6">
    <location>
        <begin position="55"/>
        <end position="79"/>
    </location>
</feature>
<accession>A0A1H9FNH6</accession>
<reference evidence="8 9" key="1">
    <citation type="submission" date="2016-10" db="EMBL/GenBank/DDBJ databases">
        <authorList>
            <person name="de Groot N.N."/>
        </authorList>
    </citation>
    <scope>NUCLEOTIDE SEQUENCE [LARGE SCALE GENOMIC DNA]</scope>
    <source>
        <strain evidence="8 9">B7-7</strain>
    </source>
</reference>
<evidence type="ECO:0000256" key="6">
    <source>
        <dbReference type="RuleBase" id="RU369025"/>
    </source>
</evidence>